<dbReference type="EMBL" id="MU251248">
    <property type="protein sequence ID" value="KAG9256176.1"/>
    <property type="molecule type" value="Genomic_DNA"/>
</dbReference>
<feature type="domain" description="GH18" evidence="6">
    <location>
        <begin position="144"/>
        <end position="492"/>
    </location>
</feature>
<dbReference type="Proteomes" id="UP000887229">
    <property type="component" value="Unassembled WGS sequence"/>
</dbReference>
<comment type="caution">
    <text evidence="4">Lacks conserved residue(s) required for the propagation of feature annotation.</text>
</comment>
<dbReference type="GeneID" id="70291962"/>
<dbReference type="AlphaFoldDB" id="A0A9P7ZQW1"/>
<dbReference type="InterPro" id="IPR001223">
    <property type="entry name" value="Glyco_hydro18_cat"/>
</dbReference>
<dbReference type="InterPro" id="IPR050314">
    <property type="entry name" value="Glycosyl_Hydrlase_18"/>
</dbReference>
<evidence type="ECO:0000256" key="1">
    <source>
        <dbReference type="ARBA" id="ARBA00008682"/>
    </source>
</evidence>
<dbReference type="InterPro" id="IPR036861">
    <property type="entry name" value="Endochitinase-like_sf"/>
</dbReference>
<dbReference type="SUPFAM" id="SSF54556">
    <property type="entry name" value="Chitinase insertion domain"/>
    <property type="match status" value="1"/>
</dbReference>
<dbReference type="GO" id="GO:0005975">
    <property type="term" value="P:carbohydrate metabolic process"/>
    <property type="evidence" value="ECO:0007669"/>
    <property type="project" value="InterPro"/>
</dbReference>
<dbReference type="RefSeq" id="XP_046120100.1">
    <property type="nucleotide sequence ID" value="XM_046261059.1"/>
</dbReference>
<evidence type="ECO:0000256" key="3">
    <source>
        <dbReference type="ARBA" id="ARBA00022669"/>
    </source>
</evidence>
<feature type="disulfide bond" evidence="4">
    <location>
        <begin position="37"/>
        <end position="49"/>
    </location>
</feature>
<gene>
    <name evidence="7" type="ORF">F5Z01DRAFT_618849</name>
</gene>
<evidence type="ECO:0000313" key="8">
    <source>
        <dbReference type="Proteomes" id="UP000887229"/>
    </source>
</evidence>
<dbReference type="GO" id="GO:0008061">
    <property type="term" value="F:chitin binding"/>
    <property type="evidence" value="ECO:0007669"/>
    <property type="project" value="UniProtKB-UniRule"/>
</dbReference>
<dbReference type="SMART" id="SM00270">
    <property type="entry name" value="ChtBD1"/>
    <property type="match status" value="2"/>
</dbReference>
<dbReference type="SUPFAM" id="SSF51445">
    <property type="entry name" value="(Trans)glycosidases"/>
    <property type="match status" value="1"/>
</dbReference>
<dbReference type="PROSITE" id="PS50941">
    <property type="entry name" value="CHIT_BIND_I_2"/>
    <property type="match status" value="1"/>
</dbReference>
<dbReference type="Pfam" id="PF00704">
    <property type="entry name" value="Glyco_hydro_18"/>
    <property type="match status" value="1"/>
</dbReference>
<evidence type="ECO:0000256" key="2">
    <source>
        <dbReference type="ARBA" id="ARBA00012729"/>
    </source>
</evidence>
<keyword evidence="8" id="KW-1185">Reference proteome</keyword>
<dbReference type="SMART" id="SM00636">
    <property type="entry name" value="Glyco_18"/>
    <property type="match status" value="1"/>
</dbReference>
<feature type="disulfide bond" evidence="4">
    <location>
        <begin position="42"/>
        <end position="56"/>
    </location>
</feature>
<organism evidence="7 8">
    <name type="scientific">Emericellopsis atlantica</name>
    <dbReference type="NCBI Taxonomy" id="2614577"/>
    <lineage>
        <taxon>Eukaryota</taxon>
        <taxon>Fungi</taxon>
        <taxon>Dikarya</taxon>
        <taxon>Ascomycota</taxon>
        <taxon>Pezizomycotina</taxon>
        <taxon>Sordariomycetes</taxon>
        <taxon>Hypocreomycetidae</taxon>
        <taxon>Hypocreales</taxon>
        <taxon>Bionectriaceae</taxon>
        <taxon>Emericellopsis</taxon>
    </lineage>
</organism>
<dbReference type="InterPro" id="IPR017853">
    <property type="entry name" value="GH"/>
</dbReference>
<dbReference type="InterPro" id="IPR001002">
    <property type="entry name" value="Chitin-bd_1"/>
</dbReference>
<evidence type="ECO:0000259" key="5">
    <source>
        <dbReference type="PROSITE" id="PS50941"/>
    </source>
</evidence>
<protein>
    <recommendedName>
        <fullName evidence="2">chitinase</fullName>
        <ecNumber evidence="2">3.2.1.14</ecNumber>
    </recommendedName>
</protein>
<evidence type="ECO:0000256" key="4">
    <source>
        <dbReference type="PROSITE-ProRule" id="PRU00261"/>
    </source>
</evidence>
<evidence type="ECO:0000259" key="6">
    <source>
        <dbReference type="PROSITE" id="PS51910"/>
    </source>
</evidence>
<reference evidence="7" key="1">
    <citation type="journal article" date="2021" name="IMA Fungus">
        <title>Genomic characterization of three marine fungi, including Emericellopsis atlantica sp. nov. with signatures of a generalist lifestyle and marine biomass degradation.</title>
        <authorList>
            <person name="Hagestad O.C."/>
            <person name="Hou L."/>
            <person name="Andersen J.H."/>
            <person name="Hansen E.H."/>
            <person name="Altermark B."/>
            <person name="Li C."/>
            <person name="Kuhnert E."/>
            <person name="Cox R.J."/>
            <person name="Crous P.W."/>
            <person name="Spatafora J.W."/>
            <person name="Lail K."/>
            <person name="Amirebrahimi M."/>
            <person name="Lipzen A."/>
            <person name="Pangilinan J."/>
            <person name="Andreopoulos W."/>
            <person name="Hayes R.D."/>
            <person name="Ng V."/>
            <person name="Grigoriev I.V."/>
            <person name="Jackson S.A."/>
            <person name="Sutton T.D.S."/>
            <person name="Dobson A.D.W."/>
            <person name="Rama T."/>
        </authorList>
    </citation>
    <scope>NUCLEOTIDE SEQUENCE</scope>
    <source>
        <strain evidence="7">TS7</strain>
    </source>
</reference>
<dbReference type="Gene3D" id="3.20.20.80">
    <property type="entry name" value="Glycosidases"/>
    <property type="match status" value="1"/>
</dbReference>
<dbReference type="Gene3D" id="3.30.60.10">
    <property type="entry name" value="Endochitinase-like"/>
    <property type="match status" value="1"/>
</dbReference>
<dbReference type="PROSITE" id="PS51910">
    <property type="entry name" value="GH18_2"/>
    <property type="match status" value="1"/>
</dbReference>
<evidence type="ECO:0000313" key="7">
    <source>
        <dbReference type="EMBL" id="KAG9256176.1"/>
    </source>
</evidence>
<dbReference type="OrthoDB" id="73875at2759"/>
<feature type="domain" description="Chitin-binding type-1" evidence="5">
    <location>
        <begin position="28"/>
        <end position="67"/>
    </location>
</feature>
<sequence length="492" mass="52961">MPVLDSNATAAKSADEDAFGASLFKRQALLCGPGDPCPDESCCGIEGICGYGPRFCGSGNCTSNCGATAMCGIYSENADWSCGMNLCCSATGWCGVSQPSNLSTTEGHCGNPDPNGQLPCQEDYGGCEIIPNPSCGVGSGTTAGRKVGYYQVSNVRNRLCNKVRPSQLKTEGFTHLFWSFARFDPQTFELQFEDASDVDIVDEFTGLQSRGLETWVAIGGYDFSDPGPTRTAWSDMASTSSNRAAFIASLISWMDKYGFQGADIDWEYPAAPKRGGERADTENLVHLVKEMRAAFGSKYGLSMALAPDYWYLRGFDAAAMESSLDFYGFMSYDLHGPWDSDVDTLGALVRGQTDIREIANNTKPLWFAGLDPAKINFGTAYYGRGYKLADASCTDLLCPFSGSSDPGPCTNFGGVLSLREIEGKIESEGITPKLLEDAMMKQIVWGDNWVGYDDEETIAMKVAWAEGQCFGGTMVWSIDFASDAEGSGDAPP</sequence>
<keyword evidence="4" id="KW-1015">Disulfide bond</keyword>
<dbReference type="PANTHER" id="PTHR11177">
    <property type="entry name" value="CHITINASE"/>
    <property type="match status" value="1"/>
</dbReference>
<name>A0A9P7ZQW1_9HYPO</name>
<proteinExistence type="inferred from homology"/>
<dbReference type="InterPro" id="IPR029070">
    <property type="entry name" value="Chitinase_insertion_sf"/>
</dbReference>
<comment type="similarity">
    <text evidence="1">Belongs to the glycosyl hydrolase 18 family. Chitinase class V subfamily.</text>
</comment>
<accession>A0A9P7ZQW1</accession>
<dbReference type="GO" id="GO:0008843">
    <property type="term" value="F:endochitinase activity"/>
    <property type="evidence" value="ECO:0007669"/>
    <property type="project" value="UniProtKB-EC"/>
</dbReference>
<keyword evidence="3 4" id="KW-0147">Chitin-binding</keyword>
<dbReference type="EC" id="3.2.1.14" evidence="2"/>
<dbReference type="InterPro" id="IPR011583">
    <property type="entry name" value="Chitinase_II/V-like_cat"/>
</dbReference>
<comment type="caution">
    <text evidence="7">The sequence shown here is derived from an EMBL/GenBank/DDBJ whole genome shotgun (WGS) entry which is preliminary data.</text>
</comment>
<feature type="disulfide bond" evidence="4">
    <location>
        <begin position="61"/>
        <end position="65"/>
    </location>
</feature>
<keyword evidence="7" id="KW-0378">Hydrolase</keyword>
<dbReference type="PANTHER" id="PTHR11177:SF333">
    <property type="entry name" value="CHITINASE"/>
    <property type="match status" value="1"/>
</dbReference>
<feature type="non-terminal residue" evidence="7">
    <location>
        <position position="492"/>
    </location>
</feature>
<dbReference type="Gene3D" id="3.10.50.10">
    <property type="match status" value="1"/>
</dbReference>